<feature type="transmembrane region" description="Helical" evidence="6">
    <location>
        <begin position="729"/>
        <end position="750"/>
    </location>
</feature>
<feature type="transmembrane region" description="Helical" evidence="6">
    <location>
        <begin position="214"/>
        <end position="233"/>
    </location>
</feature>
<accession>A0A0F9NNY9</accession>
<evidence type="ECO:0000256" key="6">
    <source>
        <dbReference type="SAM" id="Phobius"/>
    </source>
</evidence>
<dbReference type="InterPro" id="IPR001036">
    <property type="entry name" value="Acrflvin-R"/>
</dbReference>
<organism evidence="8">
    <name type="scientific">marine sediment metagenome</name>
    <dbReference type="NCBI Taxonomy" id="412755"/>
    <lineage>
        <taxon>unclassified sequences</taxon>
        <taxon>metagenomes</taxon>
        <taxon>ecological metagenomes</taxon>
    </lineage>
</organism>
<evidence type="ECO:0000256" key="4">
    <source>
        <dbReference type="ARBA" id="ARBA00022989"/>
    </source>
</evidence>
<reference evidence="8" key="1">
    <citation type="journal article" date="2015" name="Nature">
        <title>Complex archaea that bridge the gap between prokaryotes and eukaryotes.</title>
        <authorList>
            <person name="Spang A."/>
            <person name="Saw J.H."/>
            <person name="Jorgensen S.L."/>
            <person name="Zaremba-Niedzwiedzka K."/>
            <person name="Martijn J."/>
            <person name="Lind A.E."/>
            <person name="van Eijk R."/>
            <person name="Schleper C."/>
            <person name="Guy L."/>
            <person name="Ettema T.J."/>
        </authorList>
    </citation>
    <scope>NUCLEOTIDE SEQUENCE</scope>
</reference>
<evidence type="ECO:0000256" key="1">
    <source>
        <dbReference type="ARBA" id="ARBA00004651"/>
    </source>
</evidence>
<feature type="transmembrane region" description="Helical" evidence="6">
    <location>
        <begin position="399"/>
        <end position="418"/>
    </location>
</feature>
<dbReference type="EMBL" id="LAZR01003170">
    <property type="protein sequence ID" value="KKN21200.1"/>
    <property type="molecule type" value="Genomic_DNA"/>
</dbReference>
<name>A0A0F9NNY9_9ZZZZ</name>
<dbReference type="GO" id="GO:0005886">
    <property type="term" value="C:plasma membrane"/>
    <property type="evidence" value="ECO:0007669"/>
    <property type="project" value="UniProtKB-SubCell"/>
</dbReference>
<gene>
    <name evidence="8" type="ORF">LCGC14_0927870</name>
</gene>
<feature type="domain" description="SSD" evidence="7">
    <location>
        <begin position="625"/>
        <end position="752"/>
    </location>
</feature>
<comment type="subcellular location">
    <subcellularLocation>
        <location evidence="1">Cell membrane</location>
        <topology evidence="1">Multi-pass membrane protein</topology>
    </subcellularLocation>
</comment>
<dbReference type="PANTHER" id="PTHR33406">
    <property type="entry name" value="MEMBRANE PROTEIN MJ1562-RELATED"/>
    <property type="match status" value="1"/>
</dbReference>
<feature type="transmembrane region" description="Helical" evidence="6">
    <location>
        <begin position="341"/>
        <end position="365"/>
    </location>
</feature>
<dbReference type="Gene3D" id="1.20.1640.10">
    <property type="entry name" value="Multidrug efflux transporter AcrB transmembrane domain"/>
    <property type="match status" value="2"/>
</dbReference>
<feature type="transmembrane region" description="Helical" evidence="6">
    <location>
        <begin position="266"/>
        <end position="291"/>
    </location>
</feature>
<evidence type="ECO:0000256" key="3">
    <source>
        <dbReference type="ARBA" id="ARBA00022692"/>
    </source>
</evidence>
<feature type="transmembrane region" description="Helical" evidence="6">
    <location>
        <begin position="602"/>
        <end position="620"/>
    </location>
</feature>
<feature type="transmembrane region" description="Helical" evidence="6">
    <location>
        <begin position="312"/>
        <end position="335"/>
    </location>
</feature>
<dbReference type="InterPro" id="IPR000731">
    <property type="entry name" value="SSD"/>
</dbReference>
<feature type="domain" description="SSD" evidence="7">
    <location>
        <begin position="243"/>
        <end position="365"/>
    </location>
</feature>
<evidence type="ECO:0000256" key="5">
    <source>
        <dbReference type="ARBA" id="ARBA00023136"/>
    </source>
</evidence>
<keyword evidence="5 6" id="KW-0472">Membrane</keyword>
<dbReference type="SUPFAM" id="SSF82866">
    <property type="entry name" value="Multidrug efflux transporter AcrB transmembrane domain"/>
    <property type="match status" value="2"/>
</dbReference>
<dbReference type="PROSITE" id="PS50156">
    <property type="entry name" value="SSD"/>
    <property type="match status" value="2"/>
</dbReference>
<protein>
    <recommendedName>
        <fullName evidence="7">SSD domain-containing protein</fullName>
    </recommendedName>
</protein>
<evidence type="ECO:0000259" key="7">
    <source>
        <dbReference type="PROSITE" id="PS50156"/>
    </source>
</evidence>
<dbReference type="PANTHER" id="PTHR33406:SF12">
    <property type="entry name" value="BLR2997 PROTEIN"/>
    <property type="match status" value="1"/>
</dbReference>
<dbReference type="PRINTS" id="PR00702">
    <property type="entry name" value="ACRIFLAVINRP"/>
</dbReference>
<feature type="transmembrane region" description="Helical" evidence="6">
    <location>
        <begin position="702"/>
        <end position="723"/>
    </location>
</feature>
<keyword evidence="3 6" id="KW-0812">Transmembrane</keyword>
<comment type="caution">
    <text evidence="8">The sequence shown here is derived from an EMBL/GenBank/DDBJ whole genome shotgun (WGS) entry which is preliminary data.</text>
</comment>
<evidence type="ECO:0000256" key="2">
    <source>
        <dbReference type="ARBA" id="ARBA00022475"/>
    </source>
</evidence>
<feature type="transmembrane region" description="Helical" evidence="6">
    <location>
        <begin position="653"/>
        <end position="674"/>
    </location>
</feature>
<feature type="transmembrane region" description="Helical" evidence="6">
    <location>
        <begin position="627"/>
        <end position="647"/>
    </location>
</feature>
<dbReference type="InterPro" id="IPR050545">
    <property type="entry name" value="Mycobact_MmpL"/>
</dbReference>
<keyword evidence="4 6" id="KW-1133">Transmembrane helix</keyword>
<sequence length="758" mass="82683">MGMMRIAGAVTNNPKKTIALLIGISILFGLLLPRVNFEAEMQDMVPGGDPVIQDLEEATEVFGSQDVVMVVVKSDNVFELGTLKKIDQLSRELSELNGVEGVTSPLNIDLIESSDVLIEISPIVDRVPQDADEAEEFKKRLLGSRMGESLVTEEGGAALILVTVEPNVTGTTRANRLTEEMLAIVEENQGPESIYVVGDAVFGHYSMNSMNRDLFFLLPLVCLVVIVVLYLSFRSVKGFVLPLLTVALSIVWMIGFMGLVGFPFSIVSIVAPIIMVAIGSAYGIHIVNRYYEAAESGMKRKEAVVSTMQDMNAPVTMTALTTAAGFVALSTSFVIPIRQFGIATAFGVLSAMILSLTFIPAVLTLQQVPKHIQKRKGSRVSLSFFLGRSGRYVADHPRLVTLVACCVLAFFLVGAFRISTEADFTRYLGENNPAVVGMRVVEEEFGGSSRLSVVVDTGEEDGIKEPGVLKEMVRLQEYLDSLEYVSNPSSLTDLVMELNQVLQGGDPAEYRIPDTRQAVAQELLLFTMQGGSGIDSMVSYNFEKALVSAQVENVGGPATREIVDRIDRDLDEEFNREGFQSKLVGLPKVMIRLMDRILDSQMWSLFLSIVVVGFIVSLLFKSVRIGLICVVPLLFTVGMNFGVMGYLGIPLDIATAMIASIAIGIGVDYSIHFVSRYRKEMRGTQDKSEALVTTTKTTGRGISFNAITLMLGFGVLLFSSFYFMSVFGFLVALTMLFSSLAALTLIPAILRMTRVGSK</sequence>
<dbReference type="AlphaFoldDB" id="A0A0F9NNY9"/>
<dbReference type="Pfam" id="PF03176">
    <property type="entry name" value="MMPL"/>
    <property type="match status" value="2"/>
</dbReference>
<dbReference type="InterPro" id="IPR004869">
    <property type="entry name" value="MMPL_dom"/>
</dbReference>
<proteinExistence type="predicted"/>
<dbReference type="GO" id="GO:0022857">
    <property type="term" value="F:transmembrane transporter activity"/>
    <property type="evidence" value="ECO:0007669"/>
    <property type="project" value="InterPro"/>
</dbReference>
<keyword evidence="2" id="KW-1003">Cell membrane</keyword>
<evidence type="ECO:0000313" key="8">
    <source>
        <dbReference type="EMBL" id="KKN21200.1"/>
    </source>
</evidence>
<feature type="transmembrane region" description="Helical" evidence="6">
    <location>
        <begin position="240"/>
        <end position="260"/>
    </location>
</feature>